<organism evidence="2 3">
    <name type="scientific">Apostasia shenzhenica</name>
    <dbReference type="NCBI Taxonomy" id="1088818"/>
    <lineage>
        <taxon>Eukaryota</taxon>
        <taxon>Viridiplantae</taxon>
        <taxon>Streptophyta</taxon>
        <taxon>Embryophyta</taxon>
        <taxon>Tracheophyta</taxon>
        <taxon>Spermatophyta</taxon>
        <taxon>Magnoliopsida</taxon>
        <taxon>Liliopsida</taxon>
        <taxon>Asparagales</taxon>
        <taxon>Orchidaceae</taxon>
        <taxon>Apostasioideae</taxon>
        <taxon>Apostasia</taxon>
    </lineage>
</organism>
<feature type="compositionally biased region" description="Acidic residues" evidence="1">
    <location>
        <begin position="220"/>
        <end position="230"/>
    </location>
</feature>
<dbReference type="AlphaFoldDB" id="A0A2I0AY75"/>
<proteinExistence type="predicted"/>
<accession>A0A2I0AY75</accession>
<evidence type="ECO:0000256" key="1">
    <source>
        <dbReference type="SAM" id="MobiDB-lite"/>
    </source>
</evidence>
<sequence>MAQERKVKENELRYLESERRRHLAEKRLRSAMRGLDESNRREAELQSLLEGTLEESERNREQAVIEFRQSLEFKAFIKGALESSVNMFGSALLDRGLVSREDLEGLDMNECILSRSHSYQCSFFNMSAERMGRMFAFVSNMKAVIPPTEAEMAGAAEGVPAPEEDPAPGGEGVPAPEEDPAPGGEGVSEGTSEGPLAVSPLHSRDPLQDVPRTPGADLVVDFDPESFEEE</sequence>
<protein>
    <submittedName>
        <fullName evidence="2">Uncharacterized protein</fullName>
    </submittedName>
</protein>
<dbReference type="Proteomes" id="UP000236161">
    <property type="component" value="Unassembled WGS sequence"/>
</dbReference>
<dbReference type="EMBL" id="KZ451937">
    <property type="protein sequence ID" value="PKA60503.1"/>
    <property type="molecule type" value="Genomic_DNA"/>
</dbReference>
<evidence type="ECO:0000313" key="3">
    <source>
        <dbReference type="Proteomes" id="UP000236161"/>
    </source>
</evidence>
<evidence type="ECO:0000313" key="2">
    <source>
        <dbReference type="EMBL" id="PKA60503.1"/>
    </source>
</evidence>
<feature type="compositionally biased region" description="Low complexity" evidence="1">
    <location>
        <begin position="152"/>
        <end position="161"/>
    </location>
</feature>
<name>A0A2I0AY75_9ASPA</name>
<feature type="region of interest" description="Disordered" evidence="1">
    <location>
        <begin position="152"/>
        <end position="230"/>
    </location>
</feature>
<keyword evidence="3" id="KW-1185">Reference proteome</keyword>
<reference evidence="2 3" key="1">
    <citation type="journal article" date="2017" name="Nature">
        <title>The Apostasia genome and the evolution of orchids.</title>
        <authorList>
            <person name="Zhang G.Q."/>
            <person name="Liu K.W."/>
            <person name="Li Z."/>
            <person name="Lohaus R."/>
            <person name="Hsiao Y.Y."/>
            <person name="Niu S.C."/>
            <person name="Wang J.Y."/>
            <person name="Lin Y.C."/>
            <person name="Xu Q."/>
            <person name="Chen L.J."/>
            <person name="Yoshida K."/>
            <person name="Fujiwara S."/>
            <person name="Wang Z.W."/>
            <person name="Zhang Y.Q."/>
            <person name="Mitsuda N."/>
            <person name="Wang M."/>
            <person name="Liu G.H."/>
            <person name="Pecoraro L."/>
            <person name="Huang H.X."/>
            <person name="Xiao X.J."/>
            <person name="Lin M."/>
            <person name="Wu X.Y."/>
            <person name="Wu W.L."/>
            <person name="Chen Y.Y."/>
            <person name="Chang S.B."/>
            <person name="Sakamoto S."/>
            <person name="Ohme-Takagi M."/>
            <person name="Yagi M."/>
            <person name="Zeng S.J."/>
            <person name="Shen C.Y."/>
            <person name="Yeh C.M."/>
            <person name="Luo Y.B."/>
            <person name="Tsai W.C."/>
            <person name="Van de Peer Y."/>
            <person name="Liu Z.J."/>
        </authorList>
    </citation>
    <scope>NUCLEOTIDE SEQUENCE [LARGE SCALE GENOMIC DNA]</scope>
    <source>
        <strain evidence="3">cv. Shenzhen</strain>
        <tissue evidence="2">Stem</tissue>
    </source>
</reference>
<gene>
    <name evidence="2" type="ORF">AXF42_Ash017909</name>
</gene>